<evidence type="ECO:0000256" key="4">
    <source>
        <dbReference type="ARBA" id="ARBA00023175"/>
    </source>
</evidence>
<keyword evidence="2" id="KW-0067">ATP-binding</keyword>
<dbReference type="Gene3D" id="1.20.5.4820">
    <property type="match status" value="1"/>
</dbReference>
<evidence type="ECO:0000256" key="1">
    <source>
        <dbReference type="ARBA" id="ARBA00022741"/>
    </source>
</evidence>
<name>A0A212D757_CEREH</name>
<dbReference type="PROSITE" id="PS51456">
    <property type="entry name" value="MYOSIN_MOTOR"/>
    <property type="match status" value="1"/>
</dbReference>
<comment type="caution">
    <text evidence="6">Lacks conserved residue(s) required for the propagation of feature annotation.</text>
</comment>
<dbReference type="InterPro" id="IPR027417">
    <property type="entry name" value="P-loop_NTPase"/>
</dbReference>
<dbReference type="GO" id="GO:0007015">
    <property type="term" value="P:actin filament organization"/>
    <property type="evidence" value="ECO:0007669"/>
    <property type="project" value="TreeGrafter"/>
</dbReference>
<proteinExistence type="inferred from homology"/>
<dbReference type="GO" id="GO:0016459">
    <property type="term" value="C:myosin complex"/>
    <property type="evidence" value="ECO:0007669"/>
    <property type="project" value="UniProtKB-KW"/>
</dbReference>
<dbReference type="GO" id="GO:0051015">
    <property type="term" value="F:actin filament binding"/>
    <property type="evidence" value="ECO:0007669"/>
    <property type="project" value="TreeGrafter"/>
</dbReference>
<dbReference type="AlphaFoldDB" id="A0A212D757"/>
<keyword evidence="10" id="KW-1185">Reference proteome</keyword>
<gene>
    <name evidence="9" type="ORF">Celaphus_00000666</name>
</gene>
<dbReference type="EMBL" id="MKHE01000005">
    <property type="protein sequence ID" value="OWK14095.1"/>
    <property type="molecule type" value="Genomic_DNA"/>
</dbReference>
<feature type="region of interest" description="Disordered" evidence="7">
    <location>
        <begin position="409"/>
        <end position="432"/>
    </location>
</feature>
<dbReference type="OrthoDB" id="6108017at2759"/>
<dbReference type="InterPro" id="IPR001609">
    <property type="entry name" value="Myosin_head_motor_dom-like"/>
</dbReference>
<feature type="region of interest" description="Actin-binding" evidence="6">
    <location>
        <begin position="532"/>
        <end position="554"/>
    </location>
</feature>
<comment type="caution">
    <text evidence="9">The sequence shown here is derived from an EMBL/GenBank/DDBJ whole genome shotgun (WGS) entry which is preliminary data.</text>
</comment>
<evidence type="ECO:0000313" key="10">
    <source>
        <dbReference type="Proteomes" id="UP000242450"/>
    </source>
</evidence>
<keyword evidence="1" id="KW-0547">Nucleotide-binding</keyword>
<dbReference type="PANTHER" id="PTHR13140">
    <property type="entry name" value="MYOSIN"/>
    <property type="match status" value="1"/>
</dbReference>
<keyword evidence="4" id="KW-0505">Motor protein</keyword>
<sequence>MQAWASQDPRLSRPPPLPQIYKGARAEERVQWRLPEGAAFSWLPHPERTLEEDCFEVTREAMLHLGIDAPTQNNIFQALAGLLHLGNTRFADSGNEAQPCPLVNDAQCEGSVRTSALLLGLPEDHLLETLRIRTIRAGRDQQVFRKPCSQAECDTRRDCLAKLVYARLFDWLVSVINSSICATPDSWTTFIGLLDVYGFESFPNNSLEQLCINYANEKLQQHFVAHYLRAQQVRGGAAGVLTPSPAPAPAPSHYLRAQRVCGGAARVLTLSLAPALSRVRLGASGPSGNVLPRPAEGAPPSSSSDHDCPLPPGGVRSGGPGVVVCQLPGQPALLGPHRGEPRQHLLPLKRGGGVTGEPSPSGGARGFSRDLEAHPVPLSLCLLSGFACPLSPPSQGLRGAPMGGFPRPSASRLTARPTQECRLNRPSSAAQLQTRIESALTGRPRLGRDRLSPEPSFIVLHYAGPVRYRTAGLVEKNKDPVPPELTRLLQQSQDPLLKVLFPADPEEKSQEEPSGQNRAPVLTVVSKFKASLEQLLQVLHGTTPHYIRCIKPNSQAQAQIFHREEVLSQLEACGLVETIHISAAGFPIRVSHRNFLERYKLLRRLRPATTPGPHGPCLDGGHSEWPPCAEPAMLQGLLQDILHALPAPLHCGRTKVFMTDSTLELLERRRAQVLEQCARHIQRGWRRHRCRTQARQRRAAVLIQAGRITEETFGFCFPLRESYDVVFFFKIRMAFLASEELDGVEEKHSSQTSCSPSSSPLPPAQTRLQGAITRLWPLGLALANAAVGMHGFQRKLVVFACLQLPVGSPRSCAVQTAQEQAGVLSIRALPQGSIRFHCRKSPLRYADTCPGPSPDSVTGFNQILLERHRLGHV</sequence>
<dbReference type="PANTHER" id="PTHR13140:SF289">
    <property type="entry name" value="UNCONVENTIONAL MYOSIN-XIX"/>
    <property type="match status" value="1"/>
</dbReference>
<accession>A0A212D757</accession>
<dbReference type="GO" id="GO:0000146">
    <property type="term" value="F:microfilament motor activity"/>
    <property type="evidence" value="ECO:0007669"/>
    <property type="project" value="TreeGrafter"/>
</dbReference>
<organism evidence="9 10">
    <name type="scientific">Cervus elaphus hippelaphus</name>
    <name type="common">European red deer</name>
    <dbReference type="NCBI Taxonomy" id="46360"/>
    <lineage>
        <taxon>Eukaryota</taxon>
        <taxon>Metazoa</taxon>
        <taxon>Chordata</taxon>
        <taxon>Craniata</taxon>
        <taxon>Vertebrata</taxon>
        <taxon>Euteleostomi</taxon>
        <taxon>Mammalia</taxon>
        <taxon>Eutheria</taxon>
        <taxon>Laurasiatheria</taxon>
        <taxon>Artiodactyla</taxon>
        <taxon>Ruminantia</taxon>
        <taxon>Pecora</taxon>
        <taxon>Cervidae</taxon>
        <taxon>Cervinae</taxon>
        <taxon>Cervus</taxon>
    </lineage>
</organism>
<dbReference type="GO" id="GO:0005737">
    <property type="term" value="C:cytoplasm"/>
    <property type="evidence" value="ECO:0007669"/>
    <property type="project" value="TreeGrafter"/>
</dbReference>
<dbReference type="GO" id="GO:0005524">
    <property type="term" value="F:ATP binding"/>
    <property type="evidence" value="ECO:0007669"/>
    <property type="project" value="UniProtKB-KW"/>
</dbReference>
<evidence type="ECO:0000256" key="6">
    <source>
        <dbReference type="PROSITE-ProRule" id="PRU00782"/>
    </source>
</evidence>
<feature type="region of interest" description="Disordered" evidence="7">
    <location>
        <begin position="283"/>
        <end position="315"/>
    </location>
</feature>
<dbReference type="Gene3D" id="1.20.58.530">
    <property type="match status" value="2"/>
</dbReference>
<dbReference type="Gene3D" id="1.20.120.720">
    <property type="entry name" value="Myosin VI head, motor domain, U50 subdomain"/>
    <property type="match status" value="2"/>
</dbReference>
<dbReference type="InterPro" id="IPR036961">
    <property type="entry name" value="Kinesin_motor_dom_sf"/>
</dbReference>
<keyword evidence="3 6" id="KW-0518">Myosin</keyword>
<dbReference type="Gene3D" id="1.10.10.820">
    <property type="match status" value="1"/>
</dbReference>
<keyword evidence="5 6" id="KW-0009">Actin-binding</keyword>
<evidence type="ECO:0000256" key="3">
    <source>
        <dbReference type="ARBA" id="ARBA00023123"/>
    </source>
</evidence>
<dbReference type="SMART" id="SM00242">
    <property type="entry name" value="MYSc"/>
    <property type="match status" value="1"/>
</dbReference>
<dbReference type="GO" id="GO:0016020">
    <property type="term" value="C:membrane"/>
    <property type="evidence" value="ECO:0007669"/>
    <property type="project" value="TreeGrafter"/>
</dbReference>
<dbReference type="Pfam" id="PF00063">
    <property type="entry name" value="Myosin_head"/>
    <property type="match status" value="2"/>
</dbReference>
<evidence type="ECO:0000313" key="9">
    <source>
        <dbReference type="EMBL" id="OWK14095.1"/>
    </source>
</evidence>
<evidence type="ECO:0000256" key="2">
    <source>
        <dbReference type="ARBA" id="ARBA00022840"/>
    </source>
</evidence>
<dbReference type="SUPFAM" id="SSF52540">
    <property type="entry name" value="P-loop containing nucleoside triphosphate hydrolases"/>
    <property type="match status" value="2"/>
</dbReference>
<feature type="region of interest" description="Disordered" evidence="7">
    <location>
        <begin position="348"/>
        <end position="367"/>
    </location>
</feature>
<dbReference type="Proteomes" id="UP000242450">
    <property type="component" value="Chromosome 5"/>
</dbReference>
<evidence type="ECO:0000256" key="5">
    <source>
        <dbReference type="ARBA" id="ARBA00023203"/>
    </source>
</evidence>
<evidence type="ECO:0000256" key="7">
    <source>
        <dbReference type="SAM" id="MobiDB-lite"/>
    </source>
</evidence>
<dbReference type="Gene3D" id="3.40.850.10">
    <property type="entry name" value="Kinesin motor domain"/>
    <property type="match status" value="2"/>
</dbReference>
<comment type="similarity">
    <text evidence="6">Belongs to the TRAFAC class myosin-kinesin ATPase superfamily. Myosin family.</text>
</comment>
<evidence type="ECO:0000259" key="8">
    <source>
        <dbReference type="PROSITE" id="PS51456"/>
    </source>
</evidence>
<reference evidence="9 10" key="1">
    <citation type="journal article" date="2018" name="Mol. Genet. Genomics">
        <title>The red deer Cervus elaphus genome CerEla1.0: sequencing, annotating, genes, and chromosomes.</title>
        <authorList>
            <person name="Bana N.A."/>
            <person name="Nyiri A."/>
            <person name="Nagy J."/>
            <person name="Frank K."/>
            <person name="Nagy T."/>
            <person name="Steger V."/>
            <person name="Schiller M."/>
            <person name="Lakatos P."/>
            <person name="Sugar L."/>
            <person name="Horn P."/>
            <person name="Barta E."/>
            <person name="Orosz L."/>
        </authorList>
    </citation>
    <scope>NUCLEOTIDE SEQUENCE [LARGE SCALE GENOMIC DNA]</scope>
    <source>
        <strain evidence="9">Hungarian</strain>
    </source>
</reference>
<protein>
    <submittedName>
        <fullName evidence="9">MYO19</fullName>
    </submittedName>
</protein>
<feature type="domain" description="Myosin motor" evidence="8">
    <location>
        <begin position="1"/>
        <end position="671"/>
    </location>
</feature>